<evidence type="ECO:0000313" key="4">
    <source>
        <dbReference type="Proteomes" id="UP000298213"/>
    </source>
</evidence>
<feature type="transmembrane region" description="Helical" evidence="2">
    <location>
        <begin position="6"/>
        <end position="28"/>
    </location>
</feature>
<organism evidence="3 4">
    <name type="scientific">Sphingomonas parva</name>
    <dbReference type="NCBI Taxonomy" id="2555898"/>
    <lineage>
        <taxon>Bacteria</taxon>
        <taxon>Pseudomonadati</taxon>
        <taxon>Pseudomonadota</taxon>
        <taxon>Alphaproteobacteria</taxon>
        <taxon>Sphingomonadales</taxon>
        <taxon>Sphingomonadaceae</taxon>
        <taxon>Sphingomonas</taxon>
    </lineage>
</organism>
<reference evidence="3 4" key="1">
    <citation type="submission" date="2019-03" db="EMBL/GenBank/DDBJ databases">
        <title>Genome sequence of Sphingomonas sp. 17J27-24.</title>
        <authorList>
            <person name="Kim M."/>
            <person name="Maeng S."/>
            <person name="Sathiyaraj S."/>
        </authorList>
    </citation>
    <scope>NUCLEOTIDE SEQUENCE [LARGE SCALE GENOMIC DNA]</scope>
    <source>
        <strain evidence="3 4">17J27-24</strain>
    </source>
</reference>
<gene>
    <name evidence="3" type="ORF">E2493_01705</name>
</gene>
<protein>
    <submittedName>
        <fullName evidence="3">Uncharacterized protein</fullName>
    </submittedName>
</protein>
<keyword evidence="4" id="KW-1185">Reference proteome</keyword>
<dbReference type="RefSeq" id="WP_135083085.1">
    <property type="nucleotide sequence ID" value="NZ_SPDV01000002.1"/>
</dbReference>
<accession>A0A4Y8ZVE7</accession>
<keyword evidence="2" id="KW-0812">Transmembrane</keyword>
<comment type="caution">
    <text evidence="3">The sequence shown here is derived from an EMBL/GenBank/DDBJ whole genome shotgun (WGS) entry which is preliminary data.</text>
</comment>
<keyword evidence="2" id="KW-1133">Transmembrane helix</keyword>
<evidence type="ECO:0000313" key="3">
    <source>
        <dbReference type="EMBL" id="TFI59991.1"/>
    </source>
</evidence>
<dbReference type="Proteomes" id="UP000298213">
    <property type="component" value="Unassembled WGS sequence"/>
</dbReference>
<feature type="region of interest" description="Disordered" evidence="1">
    <location>
        <begin position="35"/>
        <end position="62"/>
    </location>
</feature>
<evidence type="ECO:0000256" key="2">
    <source>
        <dbReference type="SAM" id="Phobius"/>
    </source>
</evidence>
<name>A0A4Y8ZVE7_9SPHN</name>
<keyword evidence="2" id="KW-0472">Membrane</keyword>
<dbReference type="EMBL" id="SPDV01000002">
    <property type="protein sequence ID" value="TFI59991.1"/>
    <property type="molecule type" value="Genomic_DNA"/>
</dbReference>
<dbReference type="AlphaFoldDB" id="A0A4Y8ZVE7"/>
<evidence type="ECO:0000256" key="1">
    <source>
        <dbReference type="SAM" id="MobiDB-lite"/>
    </source>
</evidence>
<proteinExistence type="predicted"/>
<sequence>MDAGGTNWALLNIVGPLLLLVVLAWAFLRNRKSRSGIDRTERSTHELYDEEEARRRGQDEVR</sequence>